<proteinExistence type="predicted"/>
<dbReference type="Gene3D" id="1.25.40.20">
    <property type="entry name" value="Ankyrin repeat-containing domain"/>
    <property type="match status" value="1"/>
</dbReference>
<dbReference type="Pfam" id="PF00023">
    <property type="entry name" value="Ank"/>
    <property type="match status" value="1"/>
</dbReference>
<dbReference type="InterPro" id="IPR002110">
    <property type="entry name" value="Ankyrin_rpt"/>
</dbReference>
<dbReference type="Proteomes" id="UP000178912">
    <property type="component" value="Unassembled WGS sequence"/>
</dbReference>
<keyword evidence="1" id="KW-0040">ANK repeat</keyword>
<dbReference type="PROSITE" id="PS50297">
    <property type="entry name" value="ANK_REP_REGION"/>
    <property type="match status" value="1"/>
</dbReference>
<protein>
    <submittedName>
        <fullName evidence="2">Uncharacterized protein</fullName>
    </submittedName>
</protein>
<evidence type="ECO:0000313" key="3">
    <source>
        <dbReference type="Proteomes" id="UP000178912"/>
    </source>
</evidence>
<dbReference type="PROSITE" id="PS50088">
    <property type="entry name" value="ANK_REPEAT"/>
    <property type="match status" value="1"/>
</dbReference>
<dbReference type="OrthoDB" id="5337793at2759"/>
<accession>A0A1E1K7E6</accession>
<keyword evidence="3" id="KW-1185">Reference proteome</keyword>
<gene>
    <name evidence="2" type="ORF">RAG0_04034</name>
</gene>
<feature type="repeat" description="ANK" evidence="1">
    <location>
        <begin position="21"/>
        <end position="53"/>
    </location>
</feature>
<dbReference type="InterPro" id="IPR036770">
    <property type="entry name" value="Ankyrin_rpt-contain_sf"/>
</dbReference>
<evidence type="ECO:0000313" key="2">
    <source>
        <dbReference type="EMBL" id="CZS94003.1"/>
    </source>
</evidence>
<name>A0A1E1K7E6_9HELO</name>
<evidence type="ECO:0000256" key="1">
    <source>
        <dbReference type="PROSITE-ProRule" id="PRU00023"/>
    </source>
</evidence>
<reference evidence="3" key="1">
    <citation type="submission" date="2016-03" db="EMBL/GenBank/DDBJ databases">
        <authorList>
            <person name="Guldener U."/>
        </authorList>
    </citation>
    <scope>NUCLEOTIDE SEQUENCE [LARGE SCALE GENOMIC DNA]</scope>
    <source>
        <strain evidence="3">04CH-RAC-A.6.1</strain>
    </source>
</reference>
<dbReference type="AlphaFoldDB" id="A0A1E1K7E6"/>
<dbReference type="EMBL" id="FJUX01000017">
    <property type="protein sequence ID" value="CZS94003.1"/>
    <property type="molecule type" value="Genomic_DNA"/>
</dbReference>
<sequence>MENYIRTSPKATLFIYSINRKGNSALNLAAYEKYPAIIKLLLNHEANSDYQNSEKHSVNKTLYEIRSRQAAEFASLSLQNDKERYQRSSREVEIYREITFTANQARRVIFELLKDSKDFLVKRGLI</sequence>
<dbReference type="SUPFAM" id="SSF48403">
    <property type="entry name" value="Ankyrin repeat"/>
    <property type="match status" value="1"/>
</dbReference>
<organism evidence="2 3">
    <name type="scientific">Rhynchosporium agropyri</name>
    <dbReference type="NCBI Taxonomy" id="914238"/>
    <lineage>
        <taxon>Eukaryota</taxon>
        <taxon>Fungi</taxon>
        <taxon>Dikarya</taxon>
        <taxon>Ascomycota</taxon>
        <taxon>Pezizomycotina</taxon>
        <taxon>Leotiomycetes</taxon>
        <taxon>Helotiales</taxon>
        <taxon>Ploettnerulaceae</taxon>
        <taxon>Rhynchosporium</taxon>
    </lineage>
</organism>